<name>A0ABS5KI51_9ACTN</name>
<sequence length="136" mass="13967">MRLMTDVVIEGVQAVIPAPVFRASESSASAHRLVSGQECFGSAFAAARVESVSGTGLAGAAGFLGLIALGAGLLERHGYVGLQGQERPRPVTQPVLAQAQLSGTSERDDDGNDSSKGDNGSKPMTPWDFRTSGPPG</sequence>
<protein>
    <submittedName>
        <fullName evidence="2">Uncharacterized protein</fullName>
    </submittedName>
</protein>
<keyword evidence="3" id="KW-1185">Reference proteome</keyword>
<dbReference type="RefSeq" id="WP_212007720.1">
    <property type="nucleotide sequence ID" value="NZ_JAAFYZ010000009.1"/>
</dbReference>
<reference evidence="2 3" key="1">
    <citation type="submission" date="2020-02" db="EMBL/GenBank/DDBJ databases">
        <title>Acidophilic actinobacteria isolated from forest soil.</title>
        <authorList>
            <person name="Golinska P."/>
        </authorList>
    </citation>
    <scope>NUCLEOTIDE SEQUENCE [LARGE SCALE GENOMIC DNA]</scope>
    <source>
        <strain evidence="2 3">NL8</strain>
    </source>
</reference>
<dbReference type="Proteomes" id="UP000730482">
    <property type="component" value="Unassembled WGS sequence"/>
</dbReference>
<evidence type="ECO:0000313" key="2">
    <source>
        <dbReference type="EMBL" id="MBS2546062.1"/>
    </source>
</evidence>
<gene>
    <name evidence="2" type="ORF">KGQ19_04195</name>
</gene>
<organism evidence="2 3">
    <name type="scientific">Catenulispora pinistramenti</name>
    <dbReference type="NCBI Taxonomy" id="2705254"/>
    <lineage>
        <taxon>Bacteria</taxon>
        <taxon>Bacillati</taxon>
        <taxon>Actinomycetota</taxon>
        <taxon>Actinomycetes</taxon>
        <taxon>Catenulisporales</taxon>
        <taxon>Catenulisporaceae</taxon>
        <taxon>Catenulispora</taxon>
    </lineage>
</organism>
<accession>A0ABS5KI51</accession>
<feature type="region of interest" description="Disordered" evidence="1">
    <location>
        <begin position="84"/>
        <end position="136"/>
    </location>
</feature>
<evidence type="ECO:0000256" key="1">
    <source>
        <dbReference type="SAM" id="MobiDB-lite"/>
    </source>
</evidence>
<comment type="caution">
    <text evidence="2">The sequence shown here is derived from an EMBL/GenBank/DDBJ whole genome shotgun (WGS) entry which is preliminary data.</text>
</comment>
<dbReference type="EMBL" id="JAAFYZ010000009">
    <property type="protein sequence ID" value="MBS2546062.1"/>
    <property type="molecule type" value="Genomic_DNA"/>
</dbReference>
<proteinExistence type="predicted"/>
<evidence type="ECO:0000313" key="3">
    <source>
        <dbReference type="Proteomes" id="UP000730482"/>
    </source>
</evidence>